<proteinExistence type="predicted"/>
<organism evidence="2">
    <name type="scientific">metagenome</name>
    <dbReference type="NCBI Taxonomy" id="256318"/>
    <lineage>
        <taxon>unclassified sequences</taxon>
        <taxon>metagenomes</taxon>
    </lineage>
</organism>
<dbReference type="Pfam" id="PF13672">
    <property type="entry name" value="PP2C_2"/>
    <property type="match status" value="1"/>
</dbReference>
<protein>
    <recommendedName>
        <fullName evidence="1">PPM-type phosphatase domain-containing protein</fullName>
    </recommendedName>
</protein>
<dbReference type="CDD" id="cd00143">
    <property type="entry name" value="PP2Cc"/>
    <property type="match status" value="1"/>
</dbReference>
<dbReference type="PANTHER" id="PTHR47992">
    <property type="entry name" value="PROTEIN PHOSPHATASE"/>
    <property type="match status" value="1"/>
</dbReference>
<evidence type="ECO:0000313" key="2">
    <source>
        <dbReference type="EMBL" id="SUS07112.1"/>
    </source>
</evidence>
<dbReference type="Gene3D" id="3.60.40.10">
    <property type="entry name" value="PPM-type phosphatase domain"/>
    <property type="match status" value="1"/>
</dbReference>
<gene>
    <name evidence="2" type="ORF">DF3PB_380009</name>
</gene>
<dbReference type="InterPro" id="IPR015655">
    <property type="entry name" value="PP2C"/>
</dbReference>
<dbReference type="SMART" id="SM00331">
    <property type="entry name" value="PP2C_SIG"/>
    <property type="match status" value="1"/>
</dbReference>
<dbReference type="EMBL" id="UIDG01000312">
    <property type="protein sequence ID" value="SUS07112.1"/>
    <property type="molecule type" value="Genomic_DNA"/>
</dbReference>
<dbReference type="GO" id="GO:0004722">
    <property type="term" value="F:protein serine/threonine phosphatase activity"/>
    <property type="evidence" value="ECO:0007669"/>
    <property type="project" value="InterPro"/>
</dbReference>
<reference evidence="2" key="1">
    <citation type="submission" date="2018-07" db="EMBL/GenBank/DDBJ databases">
        <authorList>
            <person name="Quirk P.G."/>
            <person name="Krulwich T.A."/>
        </authorList>
    </citation>
    <scope>NUCLEOTIDE SEQUENCE</scope>
</reference>
<sequence length="254" mass="26937">MTGTVIPVCTSHFVSHCGSVRSLNEDAYLEAPDLGLWAVADGMGGHEAGNLASRLVIDALDAVQPATAPANMIAQVQEQMAAANRHIRSLSEQRLQGRLTGSTVAVLILSGETAVCLWAGDSRVYRFRDGALTRLTRDHSRTEEMIALGLLTTDDEADPRYANIITRAVGTEEHVELEQRVEPLAANDVFLLCSDGLTKVVTDAEIAAMIASGWSSAAAGLVDLALKRAATDNVTVGVVAFSGTDDDPPTLVRQ</sequence>
<name>A0A380TF77_9ZZZZ</name>
<dbReference type="InterPro" id="IPR036457">
    <property type="entry name" value="PPM-type-like_dom_sf"/>
</dbReference>
<dbReference type="AlphaFoldDB" id="A0A380TF77"/>
<feature type="domain" description="PPM-type phosphatase" evidence="1">
    <location>
        <begin position="10"/>
        <end position="241"/>
    </location>
</feature>
<accession>A0A380TF77</accession>
<dbReference type="InterPro" id="IPR001932">
    <property type="entry name" value="PPM-type_phosphatase-like_dom"/>
</dbReference>
<dbReference type="SMART" id="SM00332">
    <property type="entry name" value="PP2Cc"/>
    <property type="match status" value="1"/>
</dbReference>
<evidence type="ECO:0000259" key="1">
    <source>
        <dbReference type="PROSITE" id="PS51746"/>
    </source>
</evidence>
<dbReference type="PROSITE" id="PS51746">
    <property type="entry name" value="PPM_2"/>
    <property type="match status" value="1"/>
</dbReference>
<dbReference type="SUPFAM" id="SSF81606">
    <property type="entry name" value="PP2C-like"/>
    <property type="match status" value="1"/>
</dbReference>